<proteinExistence type="predicted"/>
<dbReference type="GeneID" id="5001421"/>
<evidence type="ECO:0000313" key="2">
    <source>
        <dbReference type="Proteomes" id="UP000001568"/>
    </source>
</evidence>
<protein>
    <submittedName>
        <fullName evidence="1">Uncharacterized protein</fullName>
    </submittedName>
</protein>
<dbReference type="HOGENOM" id="CLU_1201540_0_0_1"/>
<sequence length="231" mass="25663">MSTARASVFTPTARIARASRAHRARVAKPFAATAEAPANAALRQFPDAPAKIIEHDDVLGWAQLESKLIAACATNVGDSSVNARFQAAALLGATTTYDAVNELSVVEVYTQVYEGDLTTCSTIIDVHLRILCESMIDGDWERIGNCYKKFHDLPPQLKRQSLLATSAVAEAALLFTKEEYEYMVSFLQDMYESPDATEELKAEYEVNLEMVTAIDRFIDEMQKNKDERDRS</sequence>
<dbReference type="OMA" id="MCAKYAG"/>
<dbReference type="Gramene" id="ABO95875">
    <property type="protein sequence ID" value="ABO95875"/>
    <property type="gene ID" value="OSTLU_31346"/>
</dbReference>
<reference evidence="1 2" key="1">
    <citation type="journal article" date="2007" name="Proc. Natl. Acad. Sci. U.S.A.">
        <title>The tiny eukaryote Ostreococcus provides genomic insights into the paradox of plankton speciation.</title>
        <authorList>
            <person name="Palenik B."/>
            <person name="Grimwood J."/>
            <person name="Aerts A."/>
            <person name="Rouze P."/>
            <person name="Salamov A."/>
            <person name="Putnam N."/>
            <person name="Dupont C."/>
            <person name="Jorgensen R."/>
            <person name="Derelle E."/>
            <person name="Rombauts S."/>
            <person name="Zhou K."/>
            <person name="Otillar R."/>
            <person name="Merchant S.S."/>
            <person name="Podell S."/>
            <person name="Gaasterland T."/>
            <person name="Napoli C."/>
            <person name="Gendler K."/>
            <person name="Manuell A."/>
            <person name="Tai V."/>
            <person name="Vallon O."/>
            <person name="Piganeau G."/>
            <person name="Jancek S."/>
            <person name="Heijde M."/>
            <person name="Jabbari K."/>
            <person name="Bowler C."/>
            <person name="Lohr M."/>
            <person name="Robbens S."/>
            <person name="Werner G."/>
            <person name="Dubchak I."/>
            <person name="Pazour G.J."/>
            <person name="Ren Q."/>
            <person name="Paulsen I."/>
            <person name="Delwiche C."/>
            <person name="Schmutz J."/>
            <person name="Rokhsar D."/>
            <person name="Van de Peer Y."/>
            <person name="Moreau H."/>
            <person name="Grigoriev I.V."/>
        </authorList>
    </citation>
    <scope>NUCLEOTIDE SEQUENCE [LARGE SCALE GENOMIC DNA]</scope>
    <source>
        <strain evidence="1 2">CCE9901</strain>
    </source>
</reference>
<dbReference type="RefSeq" id="XP_001417582.1">
    <property type="nucleotide sequence ID" value="XM_001417545.1"/>
</dbReference>
<dbReference type="AlphaFoldDB" id="A4RWI3"/>
<organism evidence="1 2">
    <name type="scientific">Ostreococcus lucimarinus (strain CCE9901)</name>
    <dbReference type="NCBI Taxonomy" id="436017"/>
    <lineage>
        <taxon>Eukaryota</taxon>
        <taxon>Viridiplantae</taxon>
        <taxon>Chlorophyta</taxon>
        <taxon>Mamiellophyceae</taxon>
        <taxon>Mamiellales</taxon>
        <taxon>Bathycoccaceae</taxon>
        <taxon>Ostreococcus</taxon>
    </lineage>
</organism>
<gene>
    <name evidence="1" type="ORF">OSTLU_31346</name>
</gene>
<dbReference type="EMBL" id="CP000584">
    <property type="protein sequence ID" value="ABO95875.1"/>
    <property type="molecule type" value="Genomic_DNA"/>
</dbReference>
<dbReference type="Proteomes" id="UP000001568">
    <property type="component" value="Chromosome 4"/>
</dbReference>
<dbReference type="KEGG" id="olu:OSTLU_31346"/>
<dbReference type="OrthoDB" id="496470at2759"/>
<keyword evidence="2" id="KW-1185">Reference proteome</keyword>
<evidence type="ECO:0000313" key="1">
    <source>
        <dbReference type="EMBL" id="ABO95875.1"/>
    </source>
</evidence>
<name>A4RWI3_OSTLU</name>
<accession>A4RWI3</accession>